<dbReference type="AlphaFoldDB" id="A0A9D4D975"/>
<comment type="caution">
    <text evidence="2">The sequence shown here is derived from an EMBL/GenBank/DDBJ whole genome shotgun (WGS) entry which is preliminary data.</text>
</comment>
<dbReference type="EMBL" id="JAIWYP010000011">
    <property type="protein sequence ID" value="KAH3739563.1"/>
    <property type="molecule type" value="Genomic_DNA"/>
</dbReference>
<keyword evidence="3" id="KW-1185">Reference proteome</keyword>
<name>A0A9D4D975_DREPO</name>
<evidence type="ECO:0000313" key="2">
    <source>
        <dbReference type="EMBL" id="KAH3739563.1"/>
    </source>
</evidence>
<accession>A0A9D4D975</accession>
<reference evidence="2" key="1">
    <citation type="journal article" date="2019" name="bioRxiv">
        <title>The Genome of the Zebra Mussel, Dreissena polymorpha: A Resource for Invasive Species Research.</title>
        <authorList>
            <person name="McCartney M.A."/>
            <person name="Auch B."/>
            <person name="Kono T."/>
            <person name="Mallez S."/>
            <person name="Zhang Y."/>
            <person name="Obille A."/>
            <person name="Becker A."/>
            <person name="Abrahante J.E."/>
            <person name="Garbe J."/>
            <person name="Badalamenti J.P."/>
            <person name="Herman A."/>
            <person name="Mangelson H."/>
            <person name="Liachko I."/>
            <person name="Sullivan S."/>
            <person name="Sone E.D."/>
            <person name="Koren S."/>
            <person name="Silverstein K.A.T."/>
            <person name="Beckman K.B."/>
            <person name="Gohl D.M."/>
        </authorList>
    </citation>
    <scope>NUCLEOTIDE SEQUENCE</scope>
    <source>
        <strain evidence="2">Duluth1</strain>
        <tissue evidence="2">Whole animal</tissue>
    </source>
</reference>
<organism evidence="2 3">
    <name type="scientific">Dreissena polymorpha</name>
    <name type="common">Zebra mussel</name>
    <name type="synonym">Mytilus polymorpha</name>
    <dbReference type="NCBI Taxonomy" id="45954"/>
    <lineage>
        <taxon>Eukaryota</taxon>
        <taxon>Metazoa</taxon>
        <taxon>Spiralia</taxon>
        <taxon>Lophotrochozoa</taxon>
        <taxon>Mollusca</taxon>
        <taxon>Bivalvia</taxon>
        <taxon>Autobranchia</taxon>
        <taxon>Heteroconchia</taxon>
        <taxon>Euheterodonta</taxon>
        <taxon>Imparidentia</taxon>
        <taxon>Neoheterodontei</taxon>
        <taxon>Myida</taxon>
        <taxon>Dreissenoidea</taxon>
        <taxon>Dreissenidae</taxon>
        <taxon>Dreissena</taxon>
    </lineage>
</organism>
<evidence type="ECO:0000313" key="3">
    <source>
        <dbReference type="Proteomes" id="UP000828390"/>
    </source>
</evidence>
<reference evidence="2" key="2">
    <citation type="submission" date="2020-11" db="EMBL/GenBank/DDBJ databases">
        <authorList>
            <person name="McCartney M.A."/>
            <person name="Auch B."/>
            <person name="Kono T."/>
            <person name="Mallez S."/>
            <person name="Becker A."/>
            <person name="Gohl D.M."/>
            <person name="Silverstein K.A.T."/>
            <person name="Koren S."/>
            <person name="Bechman K.B."/>
            <person name="Herman A."/>
            <person name="Abrahante J.E."/>
            <person name="Garbe J."/>
        </authorList>
    </citation>
    <scope>NUCLEOTIDE SEQUENCE</scope>
    <source>
        <strain evidence="2">Duluth1</strain>
        <tissue evidence="2">Whole animal</tissue>
    </source>
</reference>
<evidence type="ECO:0000256" key="1">
    <source>
        <dbReference type="SAM" id="MobiDB-lite"/>
    </source>
</evidence>
<dbReference type="Proteomes" id="UP000828390">
    <property type="component" value="Unassembled WGS sequence"/>
</dbReference>
<protein>
    <submittedName>
        <fullName evidence="2">Uncharacterized protein</fullName>
    </submittedName>
</protein>
<gene>
    <name evidence="2" type="ORF">DPMN_046217</name>
</gene>
<sequence length="88" mass="9532">MVKVKVDVAAILSDTKRKAYPKAMPHLRGKGQDDCVPPGNRPRSLGASADGRPHEAVDVRGTFLDRAESEEDKAEELLLLLAVRPVGD</sequence>
<feature type="region of interest" description="Disordered" evidence="1">
    <location>
        <begin position="23"/>
        <end position="56"/>
    </location>
</feature>
<proteinExistence type="predicted"/>